<evidence type="ECO:0000313" key="3">
    <source>
        <dbReference type="Proteomes" id="UP000774326"/>
    </source>
</evidence>
<name>A0A9P8Q409_WICPI</name>
<sequence>VKFCFNWLLNQTQPNSQIYSMLEQKLLNSFWAALNSGDMSGIEQDPYIKEELKGVSERMKRLVEFHYSVFGDVYN</sequence>
<accession>A0A9P8Q409</accession>
<proteinExistence type="inferred from homology"/>
<feature type="non-terminal residue" evidence="2">
    <location>
        <position position="1"/>
    </location>
</feature>
<protein>
    <submittedName>
        <fullName evidence="2">Uncharacterized protein</fullName>
    </submittedName>
</protein>
<gene>
    <name evidence="2" type="ORF">WICPIJ_005395</name>
</gene>
<comment type="caution">
    <text evidence="2">The sequence shown here is derived from an EMBL/GenBank/DDBJ whole genome shotgun (WGS) entry which is preliminary data.</text>
</comment>
<evidence type="ECO:0000313" key="2">
    <source>
        <dbReference type="EMBL" id="KAH3683633.1"/>
    </source>
</evidence>
<reference evidence="2" key="2">
    <citation type="submission" date="2021-01" db="EMBL/GenBank/DDBJ databases">
        <authorList>
            <person name="Schikora-Tamarit M.A."/>
        </authorList>
    </citation>
    <scope>NUCLEOTIDE SEQUENCE</scope>
    <source>
        <strain evidence="2">CBS2887</strain>
    </source>
</reference>
<organism evidence="2 3">
    <name type="scientific">Wickerhamomyces pijperi</name>
    <name type="common">Yeast</name>
    <name type="synonym">Pichia pijperi</name>
    <dbReference type="NCBI Taxonomy" id="599730"/>
    <lineage>
        <taxon>Eukaryota</taxon>
        <taxon>Fungi</taxon>
        <taxon>Dikarya</taxon>
        <taxon>Ascomycota</taxon>
        <taxon>Saccharomycotina</taxon>
        <taxon>Saccharomycetes</taxon>
        <taxon>Phaffomycetales</taxon>
        <taxon>Wickerhamomycetaceae</taxon>
        <taxon>Wickerhamomyces</taxon>
    </lineage>
</organism>
<dbReference type="Proteomes" id="UP000774326">
    <property type="component" value="Unassembled WGS sequence"/>
</dbReference>
<dbReference type="EMBL" id="JAEUBG010003031">
    <property type="protein sequence ID" value="KAH3683633.1"/>
    <property type="molecule type" value="Genomic_DNA"/>
</dbReference>
<keyword evidence="3" id="KW-1185">Reference proteome</keyword>
<evidence type="ECO:0000256" key="1">
    <source>
        <dbReference type="ARBA" id="ARBA00010954"/>
    </source>
</evidence>
<comment type="similarity">
    <text evidence="1">Belongs to the TCP11 family.</text>
</comment>
<dbReference type="InterPro" id="IPR008862">
    <property type="entry name" value="Tcp11"/>
</dbReference>
<reference evidence="2" key="1">
    <citation type="journal article" date="2021" name="Open Biol.">
        <title>Shared evolutionary footprints suggest mitochondrial oxidative damage underlies multiple complex I losses in fungi.</title>
        <authorList>
            <person name="Schikora-Tamarit M.A."/>
            <person name="Marcet-Houben M."/>
            <person name="Nosek J."/>
            <person name="Gabaldon T."/>
        </authorList>
    </citation>
    <scope>NUCLEOTIDE SEQUENCE</scope>
    <source>
        <strain evidence="2">CBS2887</strain>
    </source>
</reference>
<dbReference type="AlphaFoldDB" id="A0A9P8Q409"/>
<dbReference type="Pfam" id="PF05794">
    <property type="entry name" value="Tcp11"/>
    <property type="match status" value="1"/>
</dbReference>